<gene>
    <name evidence="2" type="ORF">BDV40DRAFT_28452</name>
</gene>
<organism evidence="2 3">
    <name type="scientific">Aspergillus tamarii</name>
    <dbReference type="NCBI Taxonomy" id="41984"/>
    <lineage>
        <taxon>Eukaryota</taxon>
        <taxon>Fungi</taxon>
        <taxon>Dikarya</taxon>
        <taxon>Ascomycota</taxon>
        <taxon>Pezizomycotina</taxon>
        <taxon>Eurotiomycetes</taxon>
        <taxon>Eurotiomycetidae</taxon>
        <taxon>Eurotiales</taxon>
        <taxon>Aspergillaceae</taxon>
        <taxon>Aspergillus</taxon>
        <taxon>Aspergillus subgen. Circumdati</taxon>
    </lineage>
</organism>
<evidence type="ECO:0000256" key="1">
    <source>
        <dbReference type="SAM" id="Phobius"/>
    </source>
</evidence>
<dbReference type="Proteomes" id="UP000326950">
    <property type="component" value="Unassembled WGS sequence"/>
</dbReference>
<keyword evidence="1" id="KW-0472">Membrane</keyword>
<keyword evidence="3" id="KW-1185">Reference proteome</keyword>
<sequence>MRIWNKQIKQLLRGRLTGTRNERKRFSLSQKPKIWNLKFLNYPTRPCSNQRLFSSLSFFLSFVLFYFIFLCEKSKIDLKYKHSTSTRSRGKGKG</sequence>
<proteinExistence type="predicted"/>
<feature type="transmembrane region" description="Helical" evidence="1">
    <location>
        <begin position="52"/>
        <end position="71"/>
    </location>
</feature>
<dbReference type="EMBL" id="ML738702">
    <property type="protein sequence ID" value="KAE8158166.1"/>
    <property type="molecule type" value="Genomic_DNA"/>
</dbReference>
<dbReference type="AlphaFoldDB" id="A0A5N6UI23"/>
<dbReference type="OrthoDB" id="10396353at2759"/>
<name>A0A5N6UI23_ASPTM</name>
<keyword evidence="1" id="KW-0812">Transmembrane</keyword>
<evidence type="ECO:0000313" key="2">
    <source>
        <dbReference type="EMBL" id="KAE8158166.1"/>
    </source>
</evidence>
<evidence type="ECO:0000313" key="3">
    <source>
        <dbReference type="Proteomes" id="UP000326950"/>
    </source>
</evidence>
<reference evidence="2 3" key="1">
    <citation type="submission" date="2019-04" db="EMBL/GenBank/DDBJ databases">
        <title>Friends and foes A comparative genomics study of 23 Aspergillus species from section Flavi.</title>
        <authorList>
            <consortium name="DOE Joint Genome Institute"/>
            <person name="Kjaerbolling I."/>
            <person name="Vesth T."/>
            <person name="Frisvad J.C."/>
            <person name="Nybo J.L."/>
            <person name="Theobald S."/>
            <person name="Kildgaard S."/>
            <person name="Isbrandt T."/>
            <person name="Kuo A."/>
            <person name="Sato A."/>
            <person name="Lyhne E.K."/>
            <person name="Kogle M.E."/>
            <person name="Wiebenga A."/>
            <person name="Kun R.S."/>
            <person name="Lubbers R.J."/>
            <person name="Makela M.R."/>
            <person name="Barry K."/>
            <person name="Chovatia M."/>
            <person name="Clum A."/>
            <person name="Daum C."/>
            <person name="Haridas S."/>
            <person name="He G."/>
            <person name="LaButti K."/>
            <person name="Lipzen A."/>
            <person name="Mondo S."/>
            <person name="Riley R."/>
            <person name="Salamov A."/>
            <person name="Simmons B.A."/>
            <person name="Magnuson J.K."/>
            <person name="Henrissat B."/>
            <person name="Mortensen U.H."/>
            <person name="Larsen T.O."/>
            <person name="Devries R.P."/>
            <person name="Grigoriev I.V."/>
            <person name="Machida M."/>
            <person name="Baker S.E."/>
            <person name="Andersen M.R."/>
        </authorList>
    </citation>
    <scope>NUCLEOTIDE SEQUENCE [LARGE SCALE GENOMIC DNA]</scope>
    <source>
        <strain evidence="2 3">CBS 117626</strain>
    </source>
</reference>
<accession>A0A5N6UI23</accession>
<keyword evidence="1" id="KW-1133">Transmembrane helix</keyword>
<protein>
    <submittedName>
        <fullName evidence="2">Uncharacterized protein</fullName>
    </submittedName>
</protein>